<reference evidence="1 3" key="2">
    <citation type="journal article" date="2018" name="Plant J.">
        <title>The Physcomitrella patens chromosome-scale assembly reveals moss genome structure and evolution.</title>
        <authorList>
            <person name="Lang D."/>
            <person name="Ullrich K.K."/>
            <person name="Murat F."/>
            <person name="Fuchs J."/>
            <person name="Jenkins J."/>
            <person name="Haas F.B."/>
            <person name="Piednoel M."/>
            <person name="Gundlach H."/>
            <person name="Van Bel M."/>
            <person name="Meyberg R."/>
            <person name="Vives C."/>
            <person name="Morata J."/>
            <person name="Symeonidi A."/>
            <person name="Hiss M."/>
            <person name="Muchero W."/>
            <person name="Kamisugi Y."/>
            <person name="Saleh O."/>
            <person name="Blanc G."/>
            <person name="Decker E.L."/>
            <person name="van Gessel N."/>
            <person name="Grimwood J."/>
            <person name="Hayes R.D."/>
            <person name="Graham S.W."/>
            <person name="Gunter L.E."/>
            <person name="McDaniel S.F."/>
            <person name="Hoernstein S.N.W."/>
            <person name="Larsson A."/>
            <person name="Li F.W."/>
            <person name="Perroud P.F."/>
            <person name="Phillips J."/>
            <person name="Ranjan P."/>
            <person name="Rokshar D.S."/>
            <person name="Rothfels C.J."/>
            <person name="Schneider L."/>
            <person name="Shu S."/>
            <person name="Stevenson D.W."/>
            <person name="Thummler F."/>
            <person name="Tillich M."/>
            <person name="Villarreal Aguilar J.C."/>
            <person name="Widiez T."/>
            <person name="Wong G.K."/>
            <person name="Wymore A."/>
            <person name="Zhang Y."/>
            <person name="Zimmer A.D."/>
            <person name="Quatrano R.S."/>
            <person name="Mayer K.F.X."/>
            <person name="Goodstein D."/>
            <person name="Casacuberta J.M."/>
            <person name="Vandepoele K."/>
            <person name="Reski R."/>
            <person name="Cuming A.C."/>
            <person name="Tuskan G.A."/>
            <person name="Maumus F."/>
            <person name="Salse J."/>
            <person name="Schmutz J."/>
            <person name="Rensing S.A."/>
        </authorList>
    </citation>
    <scope>NUCLEOTIDE SEQUENCE [LARGE SCALE GENOMIC DNA]</scope>
    <source>
        <strain evidence="2 3">cv. Gransden 2004</strain>
    </source>
</reference>
<protein>
    <submittedName>
        <fullName evidence="1 2">Uncharacterized protein</fullName>
    </submittedName>
</protein>
<sequence>MRAVGSHRRRESHNKIVWVQSGPKCRGRGAGTCERDRVAGWRWPWRFLVQQSADGHCDSSCRARLWVERVILILYFRGGEASKVGVAFHEEWLSPRRYREQNFVFPACIHKKSDRPQRARILIMNHRLVVKVCLLLADALFPVPRIR</sequence>
<dbReference type="KEGG" id="ppp:112293340"/>
<accession>A0A2K1J7V1</accession>
<evidence type="ECO:0000313" key="2">
    <source>
        <dbReference type="EnsemblPlants" id="Pp3c16_9139V3.1"/>
    </source>
</evidence>
<evidence type="ECO:0000313" key="3">
    <source>
        <dbReference type="Proteomes" id="UP000006727"/>
    </source>
</evidence>
<gene>
    <name evidence="2" type="primary">LOC112293340</name>
    <name evidence="1" type="ORF">PHYPA_020707</name>
</gene>
<dbReference type="Proteomes" id="UP000006727">
    <property type="component" value="Chromosome 16"/>
</dbReference>
<dbReference type="RefSeq" id="XP_024398400.1">
    <property type="nucleotide sequence ID" value="XM_024542632.2"/>
</dbReference>
<keyword evidence="3" id="KW-1185">Reference proteome</keyword>
<evidence type="ECO:0000313" key="1">
    <source>
        <dbReference type="EMBL" id="PNR37598.1"/>
    </source>
</evidence>
<reference evidence="2" key="3">
    <citation type="submission" date="2020-12" db="UniProtKB">
        <authorList>
            <consortium name="EnsemblPlants"/>
        </authorList>
    </citation>
    <scope>IDENTIFICATION</scope>
</reference>
<proteinExistence type="predicted"/>
<dbReference type="EnsemblPlants" id="Pp3c16_9139V3.1">
    <property type="protein sequence ID" value="Pp3c16_9139V3.1"/>
    <property type="gene ID" value="Pp3c16_9139"/>
</dbReference>
<dbReference type="AlphaFoldDB" id="A0A2K1J7V1"/>
<dbReference type="Gramene" id="Pp3c16_9139V3.1">
    <property type="protein sequence ID" value="Pp3c16_9139V3.1"/>
    <property type="gene ID" value="Pp3c16_9139"/>
</dbReference>
<dbReference type="EMBL" id="ABEU02000016">
    <property type="protein sequence ID" value="PNR37598.1"/>
    <property type="molecule type" value="Genomic_DNA"/>
</dbReference>
<organism evidence="1">
    <name type="scientific">Physcomitrium patens</name>
    <name type="common">Spreading-leaved earth moss</name>
    <name type="synonym">Physcomitrella patens</name>
    <dbReference type="NCBI Taxonomy" id="3218"/>
    <lineage>
        <taxon>Eukaryota</taxon>
        <taxon>Viridiplantae</taxon>
        <taxon>Streptophyta</taxon>
        <taxon>Embryophyta</taxon>
        <taxon>Bryophyta</taxon>
        <taxon>Bryophytina</taxon>
        <taxon>Bryopsida</taxon>
        <taxon>Funariidae</taxon>
        <taxon>Funariales</taxon>
        <taxon>Funariaceae</taxon>
        <taxon>Physcomitrium</taxon>
    </lineage>
</organism>
<dbReference type="GeneID" id="112293340"/>
<name>A0A2K1J7V1_PHYPA</name>
<reference evidence="1 3" key="1">
    <citation type="journal article" date="2008" name="Science">
        <title>The Physcomitrella genome reveals evolutionary insights into the conquest of land by plants.</title>
        <authorList>
            <person name="Rensing S."/>
            <person name="Lang D."/>
            <person name="Zimmer A."/>
            <person name="Terry A."/>
            <person name="Salamov A."/>
            <person name="Shapiro H."/>
            <person name="Nishiyama T."/>
            <person name="Perroud P.-F."/>
            <person name="Lindquist E."/>
            <person name="Kamisugi Y."/>
            <person name="Tanahashi T."/>
            <person name="Sakakibara K."/>
            <person name="Fujita T."/>
            <person name="Oishi K."/>
            <person name="Shin-I T."/>
            <person name="Kuroki Y."/>
            <person name="Toyoda A."/>
            <person name="Suzuki Y."/>
            <person name="Hashimoto A."/>
            <person name="Yamaguchi K."/>
            <person name="Sugano A."/>
            <person name="Kohara Y."/>
            <person name="Fujiyama A."/>
            <person name="Anterola A."/>
            <person name="Aoki S."/>
            <person name="Ashton N."/>
            <person name="Barbazuk W.B."/>
            <person name="Barker E."/>
            <person name="Bennetzen J."/>
            <person name="Bezanilla M."/>
            <person name="Blankenship R."/>
            <person name="Cho S.H."/>
            <person name="Dutcher S."/>
            <person name="Estelle M."/>
            <person name="Fawcett J.A."/>
            <person name="Gundlach H."/>
            <person name="Hanada K."/>
            <person name="Heyl A."/>
            <person name="Hicks K.A."/>
            <person name="Hugh J."/>
            <person name="Lohr M."/>
            <person name="Mayer K."/>
            <person name="Melkozernov A."/>
            <person name="Murata T."/>
            <person name="Nelson D."/>
            <person name="Pils B."/>
            <person name="Prigge M."/>
            <person name="Reiss B."/>
            <person name="Renner T."/>
            <person name="Rombauts S."/>
            <person name="Rushton P."/>
            <person name="Sanderfoot A."/>
            <person name="Schween G."/>
            <person name="Shiu S.-H."/>
            <person name="Stueber K."/>
            <person name="Theodoulou F.L."/>
            <person name="Tu H."/>
            <person name="Van de Peer Y."/>
            <person name="Verrier P.J."/>
            <person name="Waters E."/>
            <person name="Wood A."/>
            <person name="Yang L."/>
            <person name="Cove D."/>
            <person name="Cuming A."/>
            <person name="Hasebe M."/>
            <person name="Lucas S."/>
            <person name="Mishler D.B."/>
            <person name="Reski R."/>
            <person name="Grigoriev I."/>
            <person name="Quatrano R.S."/>
            <person name="Boore J.L."/>
        </authorList>
    </citation>
    <scope>NUCLEOTIDE SEQUENCE [LARGE SCALE GENOMIC DNA]</scope>
    <source>
        <strain evidence="2 3">cv. Gransden 2004</strain>
    </source>
</reference>